<evidence type="ECO:0000259" key="2">
    <source>
        <dbReference type="Pfam" id="PF01968"/>
    </source>
</evidence>
<feature type="region of interest" description="Disordered" evidence="1">
    <location>
        <begin position="619"/>
        <end position="641"/>
    </location>
</feature>
<dbReference type="EMBL" id="FNIA01000032">
    <property type="protein sequence ID" value="SDN39198.1"/>
    <property type="molecule type" value="Genomic_DNA"/>
</dbReference>
<feature type="compositionally biased region" description="Basic and acidic residues" evidence="1">
    <location>
        <begin position="619"/>
        <end position="629"/>
    </location>
</feature>
<dbReference type="InterPro" id="IPR008040">
    <property type="entry name" value="Hydant_A_N"/>
</dbReference>
<dbReference type="Pfam" id="PF19278">
    <property type="entry name" value="Hydant_A_C"/>
    <property type="match status" value="1"/>
</dbReference>
<dbReference type="GO" id="GO:0006749">
    <property type="term" value="P:glutathione metabolic process"/>
    <property type="evidence" value="ECO:0007669"/>
    <property type="project" value="TreeGrafter"/>
</dbReference>
<sequence>MKKHESVVLGKAIYTNTRNEYFVRQDNTSQRVAVDIGGTFVDAITFDRETGDLTLEKAATTPDQPSDGVLDAVEKVDADLETAEAFVHGTTLGLNAVLERDGARIGIITNEGFADVHEIGRTNLERDAMYDINYQKPEPMVPRRRRLGVPGRLNADGAVVEELDEAAVREAADVLVEEHDVEAIAICFLHSYQNGQHEQAAADVVRDAHPEVSVSVSSDITGEYREYERTSTAVLDSYIKPIFENYVDTLDDSLTGAGFDGSFFVTRSGGGTLTAESAKTAPVHTILSGPAGGLIGAANVGDTTDRENLITVDMGGTSLDAAVVEDGSPVVKYDSTLEHQPMLIPVYDIRTIGAGGGSIAWLDGDLLKVGPESAGADPGPICYDNGGTEPTVTDAALALGFLDPADFLGGEMDTAADDAIDGIEETLADPLGTSVPDASRGVFDVALANTVGAIREITVEKGLDPRDFSMVAYGGAGPMFVPLLARELDVKEVLVPQAPSVFSAWGMLMADVVYDFSQTMIAVLDDVELETLDAAFEDLETEGRETLTEEGIDEADQYLERAVEMRYFGQEHTVEVDADGVADLDELAERFEAQHETRYGHTMDDPVQVVHLRVRAVGENDKPTLDEQAPRSGDGPTPSDTREAYCFAADEFTEFDIYERATLAPGDELTGPAVVTEPTTSLVFHGDQHATVDEYGHIIITTGGEQ</sequence>
<feature type="domain" description="Acetophenone carboxylase-like C-terminal" evidence="4">
    <location>
        <begin position="530"/>
        <end position="695"/>
    </location>
</feature>
<accession>A0A1H0B0P2</accession>
<feature type="domain" description="Hydantoinase A/oxoprolinase" evidence="2">
    <location>
        <begin position="229"/>
        <end position="514"/>
    </location>
</feature>
<dbReference type="InterPro" id="IPR049517">
    <property type="entry name" value="ACX-like_C"/>
</dbReference>
<dbReference type="SUPFAM" id="SSF53067">
    <property type="entry name" value="Actin-like ATPase domain"/>
    <property type="match status" value="1"/>
</dbReference>
<organism evidence="5 6">
    <name type="scientific">Haloarchaeobius iranensis</name>
    <dbReference type="NCBI Taxonomy" id="996166"/>
    <lineage>
        <taxon>Archaea</taxon>
        <taxon>Methanobacteriati</taxon>
        <taxon>Methanobacteriota</taxon>
        <taxon>Stenosarchaea group</taxon>
        <taxon>Halobacteria</taxon>
        <taxon>Halobacteriales</taxon>
        <taxon>Halorubellaceae</taxon>
        <taxon>Haloarchaeobius</taxon>
    </lineage>
</organism>
<dbReference type="PANTHER" id="PTHR11365:SF23">
    <property type="entry name" value="HYPOTHETICAL 5-OXOPROLINASE (EUROFUNG)-RELATED"/>
    <property type="match status" value="1"/>
</dbReference>
<evidence type="ECO:0000313" key="6">
    <source>
        <dbReference type="Proteomes" id="UP000199370"/>
    </source>
</evidence>
<dbReference type="Proteomes" id="UP000199370">
    <property type="component" value="Unassembled WGS sequence"/>
</dbReference>
<dbReference type="Pfam" id="PF05378">
    <property type="entry name" value="Hydant_A_N"/>
    <property type="match status" value="1"/>
</dbReference>
<gene>
    <name evidence="5" type="ORF">SAMN05192554_13213</name>
</gene>
<feature type="domain" description="Hydantoinase/oxoprolinase N-terminal" evidence="3">
    <location>
        <begin position="31"/>
        <end position="207"/>
    </location>
</feature>
<dbReference type="GO" id="GO:0005829">
    <property type="term" value="C:cytosol"/>
    <property type="evidence" value="ECO:0007669"/>
    <property type="project" value="TreeGrafter"/>
</dbReference>
<name>A0A1H0B0P2_9EURY</name>
<evidence type="ECO:0000256" key="1">
    <source>
        <dbReference type="SAM" id="MobiDB-lite"/>
    </source>
</evidence>
<protein>
    <submittedName>
        <fullName evidence="5">N-methylhydantoinase A</fullName>
    </submittedName>
</protein>
<keyword evidence="6" id="KW-1185">Reference proteome</keyword>
<dbReference type="GO" id="GO:0017168">
    <property type="term" value="F:5-oxoprolinase (ATP-hydrolyzing) activity"/>
    <property type="evidence" value="ECO:0007669"/>
    <property type="project" value="TreeGrafter"/>
</dbReference>
<dbReference type="InterPro" id="IPR045079">
    <property type="entry name" value="Oxoprolinase-like"/>
</dbReference>
<dbReference type="AlphaFoldDB" id="A0A1H0B0P2"/>
<dbReference type="PANTHER" id="PTHR11365">
    <property type="entry name" value="5-OXOPROLINASE RELATED"/>
    <property type="match status" value="1"/>
</dbReference>
<reference evidence="5 6" key="1">
    <citation type="submission" date="2016-10" db="EMBL/GenBank/DDBJ databases">
        <authorList>
            <person name="de Groot N.N."/>
        </authorList>
    </citation>
    <scope>NUCLEOTIDE SEQUENCE [LARGE SCALE GENOMIC DNA]</scope>
    <source>
        <strain evidence="6">EB21,IBRC-M 10013,KCTC 4048</strain>
    </source>
</reference>
<dbReference type="InterPro" id="IPR043129">
    <property type="entry name" value="ATPase_NBD"/>
</dbReference>
<dbReference type="Pfam" id="PF01968">
    <property type="entry name" value="Hydantoinase_A"/>
    <property type="match status" value="1"/>
</dbReference>
<evidence type="ECO:0000259" key="4">
    <source>
        <dbReference type="Pfam" id="PF19278"/>
    </source>
</evidence>
<proteinExistence type="predicted"/>
<evidence type="ECO:0000313" key="5">
    <source>
        <dbReference type="EMBL" id="SDN39198.1"/>
    </source>
</evidence>
<dbReference type="InterPro" id="IPR002821">
    <property type="entry name" value="Hydantoinase_A"/>
</dbReference>
<evidence type="ECO:0000259" key="3">
    <source>
        <dbReference type="Pfam" id="PF05378"/>
    </source>
</evidence>
<dbReference type="STRING" id="996166.SAMN05192554_13213"/>